<organism evidence="2 3">
    <name type="scientific">Bifidobacterium pseudolongum subsp. globosum</name>
    <dbReference type="NCBI Taxonomy" id="1690"/>
    <lineage>
        <taxon>Bacteria</taxon>
        <taxon>Bacillati</taxon>
        <taxon>Actinomycetota</taxon>
        <taxon>Actinomycetes</taxon>
        <taxon>Bifidobacteriales</taxon>
        <taxon>Bifidobacteriaceae</taxon>
        <taxon>Bifidobacterium</taxon>
    </lineage>
</organism>
<name>A0A4Q5A2J8_9BIFI</name>
<dbReference type="Gene3D" id="1.20.5.300">
    <property type="match status" value="1"/>
</dbReference>
<evidence type="ECO:0000256" key="1">
    <source>
        <dbReference type="SAM" id="MobiDB-lite"/>
    </source>
</evidence>
<sequence>MFDGIDPNQLMQSVSEGMDHVSKGLSTLQQALSIAEKVKAMFKKKPVSKDQGGEHGVPAAADGDGADVAGVEPHEHGELAPEERLGQLESLAVQHAQALEEVREATQQLGQAVQMLADAVIRNGQAVIRNGDAVLAVYKAVNTDVEAIAQLGDAVQTDTRALTDHAGRIMALQSAVDRLDDTVRRLEQ</sequence>
<gene>
    <name evidence="2" type="ORF">PG2093B_1036</name>
</gene>
<dbReference type="EMBL" id="RYUH01000010">
    <property type="protein sequence ID" value="RYQ10453.1"/>
    <property type="molecule type" value="Genomic_DNA"/>
</dbReference>
<dbReference type="Proteomes" id="UP000292568">
    <property type="component" value="Unassembled WGS sequence"/>
</dbReference>
<feature type="compositionally biased region" description="Low complexity" evidence="1">
    <location>
        <begin position="56"/>
        <end position="71"/>
    </location>
</feature>
<comment type="caution">
    <text evidence="2">The sequence shown here is derived from an EMBL/GenBank/DDBJ whole genome shotgun (WGS) entry which is preliminary data.</text>
</comment>
<evidence type="ECO:0000313" key="2">
    <source>
        <dbReference type="EMBL" id="RYQ10453.1"/>
    </source>
</evidence>
<proteinExistence type="predicted"/>
<dbReference type="RefSeq" id="WP_129897598.1">
    <property type="nucleotide sequence ID" value="NZ_RYUH01000010.1"/>
</dbReference>
<accession>A0A4Q5A2J8</accession>
<protein>
    <submittedName>
        <fullName evidence="2">Uncharacterized protein</fullName>
    </submittedName>
</protein>
<reference evidence="2 3" key="1">
    <citation type="submission" date="2018-12" db="EMBL/GenBank/DDBJ databases">
        <title>Unveiling genomic diversity among members of the Bifidobacterium pseudolongum species, a widely distributed gut commensal of the animal kingdom.</title>
        <authorList>
            <person name="Lugli G.A."/>
            <person name="Duranti S."/>
            <person name="Albert K."/>
            <person name="Mancabelli L."/>
            <person name="Napoli S."/>
            <person name="Viappiani A."/>
            <person name="Anzalone R."/>
            <person name="Longhi G."/>
            <person name="Milani C."/>
            <person name="Turroni F."/>
            <person name="Alessandri G."/>
            <person name="Sela D.A."/>
            <person name="Van Sinderen D."/>
            <person name="Ventura M."/>
        </authorList>
    </citation>
    <scope>NUCLEOTIDE SEQUENCE [LARGE SCALE GENOMIC DNA]</scope>
    <source>
        <strain evidence="2 3">2093B</strain>
    </source>
</reference>
<evidence type="ECO:0000313" key="3">
    <source>
        <dbReference type="Proteomes" id="UP000292568"/>
    </source>
</evidence>
<feature type="region of interest" description="Disordered" evidence="1">
    <location>
        <begin position="45"/>
        <end position="72"/>
    </location>
</feature>
<dbReference type="AlphaFoldDB" id="A0A4Q5A2J8"/>